<dbReference type="InterPro" id="IPR050445">
    <property type="entry name" value="Bact_polysacc_biosynth/exp"/>
</dbReference>
<evidence type="ECO:0000256" key="8">
    <source>
        <dbReference type="ARBA" id="ARBA00022692"/>
    </source>
</evidence>
<dbReference type="Gene3D" id="3.40.50.300">
    <property type="entry name" value="P-loop containing nucleotide triphosphate hydrolases"/>
    <property type="match status" value="1"/>
</dbReference>
<dbReference type="Proteomes" id="UP000540989">
    <property type="component" value="Unassembled WGS sequence"/>
</dbReference>
<evidence type="ECO:0000313" key="20">
    <source>
        <dbReference type="EMBL" id="MBB5059878.1"/>
    </source>
</evidence>
<evidence type="ECO:0000256" key="13">
    <source>
        <dbReference type="ARBA" id="ARBA00023136"/>
    </source>
</evidence>
<reference evidence="20 21" key="1">
    <citation type="submission" date="2020-08" db="EMBL/GenBank/DDBJ databases">
        <title>Genomic Encyclopedia of Type Strains, Phase IV (KMG-V): Genome sequencing to study the core and pangenomes of soil and plant-associated prokaryotes.</title>
        <authorList>
            <person name="Whitman W."/>
        </authorList>
    </citation>
    <scope>NUCLEOTIDE SEQUENCE [LARGE SCALE GENOMIC DNA]</scope>
    <source>
        <strain evidence="20 21">M8UP14</strain>
    </source>
</reference>
<evidence type="ECO:0000313" key="21">
    <source>
        <dbReference type="Proteomes" id="UP000540989"/>
    </source>
</evidence>
<feature type="coiled-coil region" evidence="16">
    <location>
        <begin position="325"/>
        <end position="409"/>
    </location>
</feature>
<keyword evidence="14" id="KW-0829">Tyrosine-protein kinase</keyword>
<protein>
    <recommendedName>
        <fullName evidence="4">non-specific protein-tyrosine kinase</fullName>
        <ecNumber evidence="4">2.7.10.2</ecNumber>
    </recommendedName>
</protein>
<dbReference type="InterPro" id="IPR003856">
    <property type="entry name" value="LPS_length_determ_N"/>
</dbReference>
<dbReference type="PANTHER" id="PTHR32309">
    <property type="entry name" value="TYROSINE-PROTEIN KINASE"/>
    <property type="match status" value="1"/>
</dbReference>
<keyword evidence="5" id="KW-1003">Cell membrane</keyword>
<feature type="domain" description="AAA" evidence="19">
    <location>
        <begin position="581"/>
        <end position="714"/>
    </location>
</feature>
<evidence type="ECO:0000256" key="12">
    <source>
        <dbReference type="ARBA" id="ARBA00022989"/>
    </source>
</evidence>
<evidence type="ECO:0000256" key="4">
    <source>
        <dbReference type="ARBA" id="ARBA00011903"/>
    </source>
</evidence>
<gene>
    <name evidence="20" type="ORF">HDF16_004607</name>
</gene>
<keyword evidence="16" id="KW-0175">Coiled coil</keyword>
<dbReference type="CDD" id="cd05387">
    <property type="entry name" value="BY-kinase"/>
    <property type="match status" value="1"/>
</dbReference>
<evidence type="ECO:0000256" key="16">
    <source>
        <dbReference type="SAM" id="Coils"/>
    </source>
</evidence>
<comment type="similarity">
    <text evidence="2">Belongs to the CpsD/CapB family.</text>
</comment>
<dbReference type="InterPro" id="IPR027417">
    <property type="entry name" value="P-loop_NTPase"/>
</dbReference>
<evidence type="ECO:0000256" key="2">
    <source>
        <dbReference type="ARBA" id="ARBA00007316"/>
    </source>
</evidence>
<dbReference type="RefSeq" id="WP_184221785.1">
    <property type="nucleotide sequence ID" value="NZ_JACHIP010000007.1"/>
</dbReference>
<dbReference type="AlphaFoldDB" id="A0A7W7ZHK4"/>
<keyword evidence="9" id="KW-0547">Nucleotide-binding</keyword>
<evidence type="ECO:0000256" key="14">
    <source>
        <dbReference type="ARBA" id="ARBA00023137"/>
    </source>
</evidence>
<evidence type="ECO:0000256" key="9">
    <source>
        <dbReference type="ARBA" id="ARBA00022741"/>
    </source>
</evidence>
<evidence type="ECO:0000256" key="10">
    <source>
        <dbReference type="ARBA" id="ARBA00022777"/>
    </source>
</evidence>
<comment type="similarity">
    <text evidence="3">Belongs to the etk/wzc family.</text>
</comment>
<evidence type="ECO:0000256" key="5">
    <source>
        <dbReference type="ARBA" id="ARBA00022475"/>
    </source>
</evidence>
<keyword evidence="8 17" id="KW-0812">Transmembrane</keyword>
<keyword evidence="21" id="KW-1185">Reference proteome</keyword>
<keyword evidence="7" id="KW-0808">Transferase</keyword>
<organism evidence="20 21">
    <name type="scientific">Granulicella aggregans</name>
    <dbReference type="NCBI Taxonomy" id="474949"/>
    <lineage>
        <taxon>Bacteria</taxon>
        <taxon>Pseudomonadati</taxon>
        <taxon>Acidobacteriota</taxon>
        <taxon>Terriglobia</taxon>
        <taxon>Terriglobales</taxon>
        <taxon>Acidobacteriaceae</taxon>
        <taxon>Granulicella</taxon>
    </lineage>
</organism>
<evidence type="ECO:0000256" key="11">
    <source>
        <dbReference type="ARBA" id="ARBA00022840"/>
    </source>
</evidence>
<comment type="catalytic activity">
    <reaction evidence="15">
        <text>L-tyrosyl-[protein] + ATP = O-phospho-L-tyrosyl-[protein] + ADP + H(+)</text>
        <dbReference type="Rhea" id="RHEA:10596"/>
        <dbReference type="Rhea" id="RHEA-COMP:10136"/>
        <dbReference type="Rhea" id="RHEA-COMP:20101"/>
        <dbReference type="ChEBI" id="CHEBI:15378"/>
        <dbReference type="ChEBI" id="CHEBI:30616"/>
        <dbReference type="ChEBI" id="CHEBI:46858"/>
        <dbReference type="ChEBI" id="CHEBI:61978"/>
        <dbReference type="ChEBI" id="CHEBI:456216"/>
        <dbReference type="EC" id="2.7.10.2"/>
    </reaction>
</comment>
<dbReference type="Pfam" id="PF02706">
    <property type="entry name" value="Wzz"/>
    <property type="match status" value="1"/>
</dbReference>
<keyword evidence="10" id="KW-0418">Kinase</keyword>
<comment type="subcellular location">
    <subcellularLocation>
        <location evidence="1">Cell inner membrane</location>
        <topology evidence="1">Multi-pass membrane protein</topology>
    </subcellularLocation>
</comment>
<keyword evidence="12 17" id="KW-1133">Transmembrane helix</keyword>
<dbReference type="EMBL" id="JACHIP010000007">
    <property type="protein sequence ID" value="MBB5059878.1"/>
    <property type="molecule type" value="Genomic_DNA"/>
</dbReference>
<dbReference type="InterPro" id="IPR025669">
    <property type="entry name" value="AAA_dom"/>
</dbReference>
<dbReference type="SUPFAM" id="SSF52540">
    <property type="entry name" value="P-loop containing nucleoside triphosphate hydrolases"/>
    <property type="match status" value="1"/>
</dbReference>
<evidence type="ECO:0000256" key="1">
    <source>
        <dbReference type="ARBA" id="ARBA00004429"/>
    </source>
</evidence>
<dbReference type="EC" id="2.7.10.2" evidence="4"/>
<evidence type="ECO:0000256" key="3">
    <source>
        <dbReference type="ARBA" id="ARBA00008883"/>
    </source>
</evidence>
<evidence type="ECO:0000259" key="18">
    <source>
        <dbReference type="Pfam" id="PF02706"/>
    </source>
</evidence>
<proteinExistence type="inferred from homology"/>
<comment type="caution">
    <text evidence="20">The sequence shown here is derived from an EMBL/GenBank/DDBJ whole genome shotgun (WGS) entry which is preliminary data.</text>
</comment>
<accession>A0A7W7ZHK4</accession>
<dbReference type="GO" id="GO:0005886">
    <property type="term" value="C:plasma membrane"/>
    <property type="evidence" value="ECO:0007669"/>
    <property type="project" value="UniProtKB-SubCell"/>
</dbReference>
<evidence type="ECO:0000256" key="15">
    <source>
        <dbReference type="ARBA" id="ARBA00051245"/>
    </source>
</evidence>
<feature type="coiled-coil region" evidence="16">
    <location>
        <begin position="218"/>
        <end position="245"/>
    </location>
</feature>
<dbReference type="Pfam" id="PF13614">
    <property type="entry name" value="AAA_31"/>
    <property type="match status" value="1"/>
</dbReference>
<dbReference type="GO" id="GO:0004713">
    <property type="term" value="F:protein tyrosine kinase activity"/>
    <property type="evidence" value="ECO:0007669"/>
    <property type="project" value="TreeGrafter"/>
</dbReference>
<name>A0A7W7ZHK4_9BACT</name>
<feature type="transmembrane region" description="Helical" evidence="17">
    <location>
        <begin position="32"/>
        <end position="52"/>
    </location>
</feature>
<dbReference type="PANTHER" id="PTHR32309:SF13">
    <property type="entry name" value="FERRIC ENTEROBACTIN TRANSPORT PROTEIN FEPE"/>
    <property type="match status" value="1"/>
</dbReference>
<sequence>MDYRDRPSGTHPGAEQLLSFNDILRFLRRQRILIAVVVVVFFALGVIACIVAKRRYSAEALIEIKQPEDTLGINHLVQGSAQGDAPNPAMETVTLATKVAELQSYQLALRVVDELGLEQQEDFQSTPSLLGSFFSLFSSPAKGDAPNTRLVDSPARRDRVVGIFQKHLKVQNSPGTRLISISYAASDPRVAEQVVNTLAVDLTQNSFMTRQASVEQMSDWLKKQLDTVKANADKLESQEAEIRRVTQTYTLSGTNTAGQNLVYSPVLDQLQQITSSLSAAESNRILRGAIQQIAQTHDPQLLSGLAGSGLAGSGNPQSTTSLDVIKNQQQQIDILKASLSRDELRYGDSNPKLIQERANLRSLQDSLKAETERMLARANNDFAIANEQADLARSQRDKLVKHANELNDQELRYEIVHVQAQDARQLYTDLSNRVSQASVLAGLQADETAVVSKGFAPSRPSSPRVSIILVGSIFGGLICGIVLAGIRDLLEDKWVSPEMIESQVGIPVYSLLPAVDPSGPAYLRSLRKGKDWSGSLTSFLEDSSSEYAGALRLLRTVIMSDAVASRQVILLTGIAPGADGSMTSLNLAATLSRAGARTLLVEADVTNPKLAMRAGISKASQGLSSILAGELNSDWALSVEQVPGLDCIPAGPRTAAFHDLLASEKMEQLLLGWRKTYDVVLLDAPLMLPVADSIQLSKHADLILIVTGYRRTTLRAMRAAYNILSRQNQAPVGAIINAVSPSSEGYYEFYGSRNVPSDYKRMEEI</sequence>
<evidence type="ECO:0000259" key="19">
    <source>
        <dbReference type="Pfam" id="PF13614"/>
    </source>
</evidence>
<keyword evidence="6" id="KW-0997">Cell inner membrane</keyword>
<evidence type="ECO:0000256" key="17">
    <source>
        <dbReference type="SAM" id="Phobius"/>
    </source>
</evidence>
<dbReference type="InterPro" id="IPR005702">
    <property type="entry name" value="Wzc-like_C"/>
</dbReference>
<evidence type="ECO:0000256" key="7">
    <source>
        <dbReference type="ARBA" id="ARBA00022679"/>
    </source>
</evidence>
<evidence type="ECO:0000256" key="6">
    <source>
        <dbReference type="ARBA" id="ARBA00022519"/>
    </source>
</evidence>
<keyword evidence="11" id="KW-0067">ATP-binding</keyword>
<feature type="domain" description="Polysaccharide chain length determinant N-terminal" evidence="18">
    <location>
        <begin position="19"/>
        <end position="114"/>
    </location>
</feature>
<keyword evidence="13 17" id="KW-0472">Membrane</keyword>